<comment type="caution">
    <text evidence="3">The sequence shown here is derived from an EMBL/GenBank/DDBJ whole genome shotgun (WGS) entry which is preliminary data.</text>
</comment>
<gene>
    <name evidence="3" type="ORF">IWZ03DRAFT_386065</name>
</gene>
<protein>
    <recommendedName>
        <fullName evidence="2">LysM domain-containing protein</fullName>
    </recommendedName>
</protein>
<feature type="signal peptide" evidence="1">
    <location>
        <begin position="1"/>
        <end position="19"/>
    </location>
</feature>
<dbReference type="PROSITE" id="PS51782">
    <property type="entry name" value="LYSM"/>
    <property type="match status" value="3"/>
</dbReference>
<feature type="domain" description="LysM" evidence="2">
    <location>
        <begin position="154"/>
        <end position="200"/>
    </location>
</feature>
<dbReference type="Pfam" id="PF01476">
    <property type="entry name" value="LysM"/>
    <property type="match status" value="3"/>
</dbReference>
<keyword evidence="4" id="KW-1185">Reference proteome</keyword>
<evidence type="ECO:0000256" key="1">
    <source>
        <dbReference type="SAM" id="SignalP"/>
    </source>
</evidence>
<accession>A0ABR1KCX7</accession>
<dbReference type="PANTHER" id="PTHR33734:SF22">
    <property type="entry name" value="MEMBRANE-BOUND LYTIC MUREIN TRANSGLYCOSYLASE D"/>
    <property type="match status" value="1"/>
</dbReference>
<keyword evidence="1" id="KW-0732">Signal</keyword>
<dbReference type="CDD" id="cd00118">
    <property type="entry name" value="LysM"/>
    <property type="match status" value="2"/>
</dbReference>
<dbReference type="InterPro" id="IPR018392">
    <property type="entry name" value="LysM"/>
</dbReference>
<feature type="domain" description="LysM" evidence="2">
    <location>
        <begin position="82"/>
        <end position="126"/>
    </location>
</feature>
<dbReference type="Gene3D" id="3.10.350.10">
    <property type="entry name" value="LysM domain"/>
    <property type="match status" value="3"/>
</dbReference>
<evidence type="ECO:0000313" key="4">
    <source>
        <dbReference type="Proteomes" id="UP001363622"/>
    </source>
</evidence>
<dbReference type="InterPro" id="IPR036779">
    <property type="entry name" value="LysM_dom_sf"/>
</dbReference>
<feature type="domain" description="LysM" evidence="2">
    <location>
        <begin position="211"/>
        <end position="255"/>
    </location>
</feature>
<feature type="chain" id="PRO_5045751374" description="LysM domain-containing protein" evidence="1">
    <location>
        <begin position="20"/>
        <end position="271"/>
    </location>
</feature>
<dbReference type="SUPFAM" id="SSF54106">
    <property type="entry name" value="LysM domain"/>
    <property type="match status" value="3"/>
</dbReference>
<proteinExistence type="predicted"/>
<evidence type="ECO:0000313" key="3">
    <source>
        <dbReference type="EMBL" id="KAK7512327.1"/>
    </source>
</evidence>
<dbReference type="PANTHER" id="PTHR33734">
    <property type="entry name" value="LYSM DOMAIN-CONTAINING GPI-ANCHORED PROTEIN 2"/>
    <property type="match status" value="1"/>
</dbReference>
<sequence>MRLLTLLAAGASLLGFAAAMPEAYPDAADLDVVGRLGKRALITNLETRQREVSTTSIDMTIDIDTSSQSVCNGSVKLDTSTQTYVIAQGDTLTKIAEKFNRGICDIAKTNNITVPDFILAGAKIIIPPQVCHPDSTSCISTVTPTATCINGGPGFYIIQQGDTLGQVARAFNITLEALEGANKANIPNPDVVNIGQVVNIPICDNSMAEVTPYKIKAGDTFFILGRRYRSSEGQIRAVNPGVNPNTLQVDQVITLVSFARKFPGTEPPNEL</sequence>
<dbReference type="Proteomes" id="UP001363622">
    <property type="component" value="Unassembled WGS sequence"/>
</dbReference>
<evidence type="ECO:0000259" key="2">
    <source>
        <dbReference type="PROSITE" id="PS51782"/>
    </source>
</evidence>
<dbReference type="SMART" id="SM00257">
    <property type="entry name" value="LysM"/>
    <property type="match status" value="3"/>
</dbReference>
<reference evidence="3 4" key="1">
    <citation type="submission" date="2024-04" db="EMBL/GenBank/DDBJ databases">
        <title>Phyllosticta paracitricarpa is synonymous to the EU quarantine fungus P. citricarpa based on phylogenomic analyses.</title>
        <authorList>
            <consortium name="Lawrence Berkeley National Laboratory"/>
            <person name="Van Ingen-Buijs V.A."/>
            <person name="Van Westerhoven A.C."/>
            <person name="Haridas S."/>
            <person name="Skiadas P."/>
            <person name="Martin F."/>
            <person name="Groenewald J.Z."/>
            <person name="Crous P.W."/>
            <person name="Seidl M.F."/>
        </authorList>
    </citation>
    <scope>NUCLEOTIDE SEQUENCE [LARGE SCALE GENOMIC DNA]</scope>
    <source>
        <strain evidence="3 4">CBS 123371</strain>
    </source>
</reference>
<name>A0ABR1KCX7_9PEZI</name>
<organism evidence="3 4">
    <name type="scientific">Phyllosticta citriasiana</name>
    <dbReference type="NCBI Taxonomy" id="595635"/>
    <lineage>
        <taxon>Eukaryota</taxon>
        <taxon>Fungi</taxon>
        <taxon>Dikarya</taxon>
        <taxon>Ascomycota</taxon>
        <taxon>Pezizomycotina</taxon>
        <taxon>Dothideomycetes</taxon>
        <taxon>Dothideomycetes incertae sedis</taxon>
        <taxon>Botryosphaeriales</taxon>
        <taxon>Phyllostictaceae</taxon>
        <taxon>Phyllosticta</taxon>
    </lineage>
</organism>
<dbReference type="EMBL" id="JBBPHU010000011">
    <property type="protein sequence ID" value="KAK7512327.1"/>
    <property type="molecule type" value="Genomic_DNA"/>
</dbReference>